<dbReference type="InterPro" id="IPR001283">
    <property type="entry name" value="CRISP-related"/>
</dbReference>
<dbReference type="Pfam" id="PF00188">
    <property type="entry name" value="CAP"/>
    <property type="match status" value="1"/>
</dbReference>
<dbReference type="PRINTS" id="PR00837">
    <property type="entry name" value="V5TPXLIKE"/>
</dbReference>
<dbReference type="VEuPathDB" id="VectorBase:LDEU000603"/>
<dbReference type="EMBL" id="NCKV01000163">
    <property type="protein sequence ID" value="RWS31439.1"/>
    <property type="molecule type" value="Genomic_DNA"/>
</dbReference>
<dbReference type="OrthoDB" id="6507808at2759"/>
<dbReference type="SUPFAM" id="SSF55797">
    <property type="entry name" value="PR-1-like"/>
    <property type="match status" value="1"/>
</dbReference>
<sequence>MELVKRLFVGLKQWLSVRRREKLIFYGGVALGGYLTVRFVKRLWRRWEPPDIVRDDDEEEEFVEDCLEWHNYYRRLHGVPYLTINKKLSENALSWAQHLANERKMYHQPNNEYGENIFMRSSSRSHFHISAKNAVFPWYHEIEDYVVGEEPANLAEVGHFTQLVWKETRQMGVARARSSDGHILMVVAEYLPSGNIIGQFVNNVPPPTS</sequence>
<evidence type="ECO:0000313" key="3">
    <source>
        <dbReference type="Proteomes" id="UP000288716"/>
    </source>
</evidence>
<dbReference type="PRINTS" id="PR00838">
    <property type="entry name" value="V5ALLERGEN"/>
</dbReference>
<keyword evidence="3" id="KW-1185">Reference proteome</keyword>
<dbReference type="InterPro" id="IPR035940">
    <property type="entry name" value="CAP_sf"/>
</dbReference>
<dbReference type="SMART" id="SM00198">
    <property type="entry name" value="SCP"/>
    <property type="match status" value="1"/>
</dbReference>
<gene>
    <name evidence="2" type="ORF">B4U80_11277</name>
</gene>
<dbReference type="Gene3D" id="3.40.33.10">
    <property type="entry name" value="CAP"/>
    <property type="match status" value="1"/>
</dbReference>
<dbReference type="STRING" id="299467.A0A443SVA1"/>
<accession>A0A443SVA1</accession>
<evidence type="ECO:0000313" key="2">
    <source>
        <dbReference type="EMBL" id="RWS31439.1"/>
    </source>
</evidence>
<dbReference type="FunFam" id="3.40.33.10:FF:000010">
    <property type="entry name" value="Predicted protein"/>
    <property type="match status" value="1"/>
</dbReference>
<protein>
    <submittedName>
        <fullName evidence="2">Golgi-associated plant pathogenesis-related protein 1-like protein</fullName>
    </submittedName>
</protein>
<dbReference type="InterPro" id="IPR018244">
    <property type="entry name" value="Allrgn_V5/Tpx1_CS"/>
</dbReference>
<dbReference type="GO" id="GO:0005576">
    <property type="term" value="C:extracellular region"/>
    <property type="evidence" value="ECO:0007669"/>
    <property type="project" value="InterPro"/>
</dbReference>
<proteinExistence type="predicted"/>
<dbReference type="InterPro" id="IPR002413">
    <property type="entry name" value="V5_allergen-like"/>
</dbReference>
<dbReference type="AlphaFoldDB" id="A0A443SVA1"/>
<name>A0A443SVA1_9ACAR</name>
<feature type="domain" description="SCP" evidence="1">
    <location>
        <begin position="61"/>
        <end position="198"/>
    </location>
</feature>
<dbReference type="InterPro" id="IPR014044">
    <property type="entry name" value="CAP_dom"/>
</dbReference>
<comment type="caution">
    <text evidence="2">The sequence shown here is derived from an EMBL/GenBank/DDBJ whole genome shotgun (WGS) entry which is preliminary data.</text>
</comment>
<dbReference type="PANTHER" id="PTHR10334">
    <property type="entry name" value="CYSTEINE-RICH SECRETORY PROTEIN-RELATED"/>
    <property type="match status" value="1"/>
</dbReference>
<dbReference type="InterPro" id="IPR034113">
    <property type="entry name" value="SCP_GAPR1-like"/>
</dbReference>
<dbReference type="Proteomes" id="UP000288716">
    <property type="component" value="Unassembled WGS sequence"/>
</dbReference>
<organism evidence="2 3">
    <name type="scientific">Leptotrombidium deliense</name>
    <dbReference type="NCBI Taxonomy" id="299467"/>
    <lineage>
        <taxon>Eukaryota</taxon>
        <taxon>Metazoa</taxon>
        <taxon>Ecdysozoa</taxon>
        <taxon>Arthropoda</taxon>
        <taxon>Chelicerata</taxon>
        <taxon>Arachnida</taxon>
        <taxon>Acari</taxon>
        <taxon>Acariformes</taxon>
        <taxon>Trombidiformes</taxon>
        <taxon>Prostigmata</taxon>
        <taxon>Anystina</taxon>
        <taxon>Parasitengona</taxon>
        <taxon>Trombiculoidea</taxon>
        <taxon>Trombiculidae</taxon>
        <taxon>Leptotrombidium</taxon>
    </lineage>
</organism>
<dbReference type="CDD" id="cd05382">
    <property type="entry name" value="CAP_GAPR1-like"/>
    <property type="match status" value="1"/>
</dbReference>
<dbReference type="PROSITE" id="PS01009">
    <property type="entry name" value="CRISP_1"/>
    <property type="match status" value="1"/>
</dbReference>
<reference evidence="2 3" key="1">
    <citation type="journal article" date="2018" name="Gigascience">
        <title>Genomes of trombidid mites reveal novel predicted allergens and laterally-transferred genes associated with secondary metabolism.</title>
        <authorList>
            <person name="Dong X."/>
            <person name="Chaisiri K."/>
            <person name="Xia D."/>
            <person name="Armstrong S.D."/>
            <person name="Fang Y."/>
            <person name="Donnelly M.J."/>
            <person name="Kadowaki T."/>
            <person name="McGarry J.W."/>
            <person name="Darby A.C."/>
            <person name="Makepeace B.L."/>
        </authorList>
    </citation>
    <scope>NUCLEOTIDE SEQUENCE [LARGE SCALE GENOMIC DNA]</scope>
    <source>
        <strain evidence="2">UoL-UT</strain>
    </source>
</reference>
<evidence type="ECO:0000259" key="1">
    <source>
        <dbReference type="SMART" id="SM00198"/>
    </source>
</evidence>